<accession>A0A3B0SJV1</accession>
<evidence type="ECO:0000313" key="1">
    <source>
        <dbReference type="EMBL" id="VAW01237.1"/>
    </source>
</evidence>
<dbReference type="EMBL" id="UOEE01000315">
    <property type="protein sequence ID" value="VAW01237.1"/>
    <property type="molecule type" value="Genomic_DNA"/>
</dbReference>
<proteinExistence type="predicted"/>
<reference evidence="1" key="1">
    <citation type="submission" date="2018-06" db="EMBL/GenBank/DDBJ databases">
        <authorList>
            <person name="Zhirakovskaya E."/>
        </authorList>
    </citation>
    <scope>NUCLEOTIDE SEQUENCE</scope>
</reference>
<gene>
    <name evidence="1" type="ORF">MNBD_ALPHA06-1130</name>
</gene>
<sequence length="302" mass="33346">MHICKIFGSVLGLTLIASSAWAVDASSGFSKRTAVWEYGLRCELLSTSQLDAVQSGRLQARGALLRAGISSNEIVQMQDIAKNSVTSVSCDHPEALAEIELVQSSHETWLSMRKQSYPATFRAWQTSRDDALVKRRWRVIQDLAADQTSKIRFGLTSFKGAPSLDLLIENRLPPKSVLLRLRDRKKLEDPPGPFLRKLLKLPTEGVAGLTPPDSATNTYFAAERVSAEASLLSAETDIRGVRFGFGADALEAFSQLDPREAVSVDLYWSAGLGKPDRHQRYYIEVGDFMAARLFAQAKDRTG</sequence>
<dbReference type="AlphaFoldDB" id="A0A3B0SJV1"/>
<organism evidence="1">
    <name type="scientific">hydrothermal vent metagenome</name>
    <dbReference type="NCBI Taxonomy" id="652676"/>
    <lineage>
        <taxon>unclassified sequences</taxon>
        <taxon>metagenomes</taxon>
        <taxon>ecological metagenomes</taxon>
    </lineage>
</organism>
<protein>
    <submittedName>
        <fullName evidence="1">Uncharacterized protein</fullName>
    </submittedName>
</protein>
<name>A0A3B0SJV1_9ZZZZ</name>